<dbReference type="GO" id="GO:0016020">
    <property type="term" value="C:membrane"/>
    <property type="evidence" value="ECO:0007669"/>
    <property type="project" value="InterPro"/>
</dbReference>
<feature type="transmembrane region" description="Helical" evidence="5">
    <location>
        <begin position="163"/>
        <end position="182"/>
    </location>
</feature>
<protein>
    <submittedName>
        <fullName evidence="6">Hemolysin III</fullName>
    </submittedName>
</protein>
<dbReference type="PANTHER" id="PTHR20855:SF129">
    <property type="entry name" value="HEMOLYSIN-3 HOMOLOG"/>
    <property type="match status" value="1"/>
</dbReference>
<feature type="transmembrane region" description="Helical" evidence="5">
    <location>
        <begin position="82"/>
        <end position="104"/>
    </location>
</feature>
<accession>A0A1W1CSD2</accession>
<dbReference type="GO" id="GO:0140911">
    <property type="term" value="F:pore-forming activity"/>
    <property type="evidence" value="ECO:0007669"/>
    <property type="project" value="InterPro"/>
</dbReference>
<feature type="transmembrane region" description="Helical" evidence="5">
    <location>
        <begin position="21"/>
        <end position="40"/>
    </location>
</feature>
<keyword evidence="4 5" id="KW-0472">Membrane</keyword>
<evidence type="ECO:0000256" key="2">
    <source>
        <dbReference type="ARBA" id="ARBA00022692"/>
    </source>
</evidence>
<evidence type="ECO:0000313" key="6">
    <source>
        <dbReference type="EMBL" id="SFV68597.1"/>
    </source>
</evidence>
<feature type="transmembrane region" description="Helical" evidence="5">
    <location>
        <begin position="136"/>
        <end position="157"/>
    </location>
</feature>
<dbReference type="EMBL" id="FPHL01000053">
    <property type="protein sequence ID" value="SFV68597.1"/>
    <property type="molecule type" value="Genomic_DNA"/>
</dbReference>
<evidence type="ECO:0000256" key="5">
    <source>
        <dbReference type="SAM" id="Phobius"/>
    </source>
</evidence>
<evidence type="ECO:0000256" key="1">
    <source>
        <dbReference type="ARBA" id="ARBA00004127"/>
    </source>
</evidence>
<dbReference type="InterPro" id="IPR004254">
    <property type="entry name" value="AdipoR/HlyIII-related"/>
</dbReference>
<dbReference type="GO" id="GO:0012505">
    <property type="term" value="C:endomembrane system"/>
    <property type="evidence" value="ECO:0007669"/>
    <property type="project" value="UniProtKB-SubCell"/>
</dbReference>
<evidence type="ECO:0000256" key="3">
    <source>
        <dbReference type="ARBA" id="ARBA00022989"/>
    </source>
</evidence>
<dbReference type="NCBIfam" id="TIGR01065">
    <property type="entry name" value="hlyIII"/>
    <property type="match status" value="1"/>
</dbReference>
<keyword evidence="3 5" id="KW-1133">Transmembrane helix</keyword>
<feature type="transmembrane region" description="Helical" evidence="5">
    <location>
        <begin position="194"/>
        <end position="213"/>
    </location>
</feature>
<dbReference type="AlphaFoldDB" id="A0A1W1CSD2"/>
<reference evidence="6" key="1">
    <citation type="submission" date="2016-10" db="EMBL/GenBank/DDBJ databases">
        <authorList>
            <person name="de Groot N.N."/>
        </authorList>
    </citation>
    <scope>NUCLEOTIDE SEQUENCE</scope>
</reference>
<evidence type="ECO:0000256" key="4">
    <source>
        <dbReference type="ARBA" id="ARBA00023136"/>
    </source>
</evidence>
<comment type="subcellular location">
    <subcellularLocation>
        <location evidence="1">Endomembrane system</location>
        <topology evidence="1">Multi-pass membrane protein</topology>
    </subcellularLocation>
</comment>
<gene>
    <name evidence="6" type="ORF">MNB_SV-10-30</name>
</gene>
<keyword evidence="2 5" id="KW-0812">Transmembrane</keyword>
<organism evidence="6">
    <name type="scientific">hydrothermal vent metagenome</name>
    <dbReference type="NCBI Taxonomy" id="652676"/>
    <lineage>
        <taxon>unclassified sequences</taxon>
        <taxon>metagenomes</taxon>
        <taxon>ecological metagenomes</taxon>
    </lineage>
</organism>
<feature type="transmembrane region" description="Helical" evidence="5">
    <location>
        <begin position="46"/>
        <end position="70"/>
    </location>
</feature>
<name>A0A1W1CSD2_9ZZZZ</name>
<dbReference type="InterPro" id="IPR005744">
    <property type="entry name" value="Hy-lIII"/>
</dbReference>
<sequence length="214" mass="23456">MSNNVNDFALIEEIWNAVTHGIGFALSIAALVLLVVFAVMHGHGALHVTAAAIYGSSLMVLYGSSTLYHALTHHKAKHIFHIFDHASIYVLIAGSYTPIALITIGGASGWVLFGLEWGIAAVGIALKFIYTGRFELLSLSAYLVMGWLIVLDFSTFKAHIDPIGFWLVVAGGLAYSSGVVFYVKDNIRHFHSIWHLFVMTGSILHFFAILFYVV</sequence>
<proteinExistence type="predicted"/>
<dbReference type="Pfam" id="PF03006">
    <property type="entry name" value="HlyIII"/>
    <property type="match status" value="1"/>
</dbReference>
<dbReference type="PANTHER" id="PTHR20855">
    <property type="entry name" value="ADIPOR/PROGESTIN RECEPTOR-RELATED"/>
    <property type="match status" value="1"/>
</dbReference>